<protein>
    <submittedName>
        <fullName evidence="11">Uncharacterized protein</fullName>
    </submittedName>
</protein>
<dbReference type="Proteomes" id="UP001189429">
    <property type="component" value="Unassembled WGS sequence"/>
</dbReference>
<reference evidence="11" key="1">
    <citation type="submission" date="2023-10" db="EMBL/GenBank/DDBJ databases">
        <authorList>
            <person name="Chen Y."/>
            <person name="Shah S."/>
            <person name="Dougan E. K."/>
            <person name="Thang M."/>
            <person name="Chan C."/>
        </authorList>
    </citation>
    <scope>NUCLEOTIDE SEQUENCE [LARGE SCALE GENOMIC DNA]</scope>
</reference>
<evidence type="ECO:0000313" key="12">
    <source>
        <dbReference type="Proteomes" id="UP001189429"/>
    </source>
</evidence>
<keyword evidence="3 10" id="KW-0813">Transport</keyword>
<feature type="repeat" description="Solcar" evidence="9">
    <location>
        <begin position="17"/>
        <end position="113"/>
    </location>
</feature>
<evidence type="ECO:0000256" key="5">
    <source>
        <dbReference type="ARBA" id="ARBA00022737"/>
    </source>
</evidence>
<dbReference type="PROSITE" id="PS50920">
    <property type="entry name" value="SOLCAR"/>
    <property type="match status" value="3"/>
</dbReference>
<organism evidence="11 12">
    <name type="scientific">Prorocentrum cordatum</name>
    <dbReference type="NCBI Taxonomy" id="2364126"/>
    <lineage>
        <taxon>Eukaryota</taxon>
        <taxon>Sar</taxon>
        <taxon>Alveolata</taxon>
        <taxon>Dinophyceae</taxon>
        <taxon>Prorocentrales</taxon>
        <taxon>Prorocentraceae</taxon>
        <taxon>Prorocentrum</taxon>
    </lineage>
</organism>
<gene>
    <name evidence="11" type="ORF">PCOR1329_LOCUS58225</name>
</gene>
<dbReference type="InterPro" id="IPR023395">
    <property type="entry name" value="MCP_dom_sf"/>
</dbReference>
<evidence type="ECO:0000313" key="11">
    <source>
        <dbReference type="EMBL" id="CAK0872882.1"/>
    </source>
</evidence>
<name>A0ABN9VJ69_9DINO</name>
<evidence type="ECO:0000256" key="3">
    <source>
        <dbReference type="ARBA" id="ARBA00022448"/>
    </source>
</evidence>
<keyword evidence="6" id="KW-1133">Transmembrane helix</keyword>
<keyword evidence="8 9" id="KW-0472">Membrane</keyword>
<evidence type="ECO:0000256" key="8">
    <source>
        <dbReference type="ARBA" id="ARBA00023136"/>
    </source>
</evidence>
<proteinExistence type="inferred from homology"/>
<evidence type="ECO:0000256" key="6">
    <source>
        <dbReference type="ARBA" id="ARBA00022989"/>
    </source>
</evidence>
<evidence type="ECO:0000256" key="2">
    <source>
        <dbReference type="ARBA" id="ARBA00006375"/>
    </source>
</evidence>
<sequence>MTSFPGASFLGRFGLDEHNLRESISGGVSGTAMIVVTHPLDTIKTQIQLQHKTAAGGDTSSAVKNMGILRTALAIYKGPDGPKGFFFGVQAALVQGAGKVALQFSIFGQLNRTIGKAWADRYGSGGEQTAADKRTQRAVAGTCAGCVESMLWTSPTERLKVVRQDMVRGTGRAAHEGAQFRGPIHTTMELFRTEGPLALHRGALPTLLRQGTQLGFRFALYSDVKNGIDYVFAGSKREGTLGEIQKFVQTMVSGASVGVLGTILNNPLDVIKTRMQRAGSEGTFRETISTILREEGVRGFYRGLAARCLKVGMRLSIIFSVFEKSNQSMGGKPL</sequence>
<keyword evidence="7" id="KW-0496">Mitochondrion</keyword>
<evidence type="ECO:0000256" key="10">
    <source>
        <dbReference type="RuleBase" id="RU000488"/>
    </source>
</evidence>
<dbReference type="EMBL" id="CAUYUJ010017214">
    <property type="protein sequence ID" value="CAK0872882.1"/>
    <property type="molecule type" value="Genomic_DNA"/>
</dbReference>
<accession>A0ABN9VJ69</accession>
<evidence type="ECO:0000256" key="1">
    <source>
        <dbReference type="ARBA" id="ARBA00004225"/>
    </source>
</evidence>
<comment type="subcellular location">
    <subcellularLocation>
        <location evidence="1">Mitochondrion membrane</location>
        <topology evidence="1">Multi-pass membrane protein</topology>
    </subcellularLocation>
</comment>
<feature type="repeat" description="Solcar" evidence="9">
    <location>
        <begin position="245"/>
        <end position="328"/>
    </location>
</feature>
<evidence type="ECO:0000256" key="7">
    <source>
        <dbReference type="ARBA" id="ARBA00023128"/>
    </source>
</evidence>
<dbReference type="Pfam" id="PF00153">
    <property type="entry name" value="Mito_carr"/>
    <property type="match status" value="3"/>
</dbReference>
<dbReference type="SUPFAM" id="SSF103506">
    <property type="entry name" value="Mitochondrial carrier"/>
    <property type="match status" value="1"/>
</dbReference>
<dbReference type="InterPro" id="IPR018108">
    <property type="entry name" value="MCP_transmembrane"/>
</dbReference>
<dbReference type="InterPro" id="IPR049563">
    <property type="entry name" value="TXTP-like"/>
</dbReference>
<keyword evidence="4 9" id="KW-0812">Transmembrane</keyword>
<comment type="caution">
    <text evidence="11">The sequence shown here is derived from an EMBL/GenBank/DDBJ whole genome shotgun (WGS) entry which is preliminary data.</text>
</comment>
<keyword evidence="12" id="KW-1185">Reference proteome</keyword>
<dbReference type="PANTHER" id="PTHR45788">
    <property type="entry name" value="SUCCINATE/FUMARATE MITOCHONDRIAL TRANSPORTER-RELATED"/>
    <property type="match status" value="1"/>
</dbReference>
<dbReference type="Gene3D" id="1.50.40.10">
    <property type="entry name" value="Mitochondrial carrier domain"/>
    <property type="match status" value="1"/>
</dbReference>
<evidence type="ECO:0000256" key="4">
    <source>
        <dbReference type="ARBA" id="ARBA00022692"/>
    </source>
</evidence>
<keyword evidence="5" id="KW-0677">Repeat</keyword>
<evidence type="ECO:0000256" key="9">
    <source>
        <dbReference type="PROSITE-ProRule" id="PRU00282"/>
    </source>
</evidence>
<comment type="similarity">
    <text evidence="2 10">Belongs to the mitochondrial carrier (TC 2.A.29) family.</text>
</comment>
<feature type="repeat" description="Solcar" evidence="9">
    <location>
        <begin position="132"/>
        <end position="227"/>
    </location>
</feature>